<dbReference type="Proteomes" id="UP000249061">
    <property type="component" value="Unassembled WGS sequence"/>
</dbReference>
<dbReference type="AlphaFoldDB" id="A0A2W5THA7"/>
<evidence type="ECO:0000313" key="2">
    <source>
        <dbReference type="EMBL" id="PZR14890.1"/>
    </source>
</evidence>
<evidence type="ECO:0000256" key="1">
    <source>
        <dbReference type="SAM" id="MobiDB-lite"/>
    </source>
</evidence>
<name>A0A2W5THA7_9BACT</name>
<accession>A0A2W5THA7</accession>
<feature type="region of interest" description="Disordered" evidence="1">
    <location>
        <begin position="48"/>
        <end position="75"/>
    </location>
</feature>
<comment type="caution">
    <text evidence="2">The sequence shown here is derived from an EMBL/GenBank/DDBJ whole genome shotgun (WGS) entry which is preliminary data.</text>
</comment>
<proteinExistence type="predicted"/>
<organism evidence="2 3">
    <name type="scientific">Archangium gephyra</name>
    <dbReference type="NCBI Taxonomy" id="48"/>
    <lineage>
        <taxon>Bacteria</taxon>
        <taxon>Pseudomonadati</taxon>
        <taxon>Myxococcota</taxon>
        <taxon>Myxococcia</taxon>
        <taxon>Myxococcales</taxon>
        <taxon>Cystobacterineae</taxon>
        <taxon>Archangiaceae</taxon>
        <taxon>Archangium</taxon>
    </lineage>
</organism>
<dbReference type="EMBL" id="QFQP01000006">
    <property type="protein sequence ID" value="PZR14890.1"/>
    <property type="molecule type" value="Genomic_DNA"/>
</dbReference>
<evidence type="ECO:0000313" key="3">
    <source>
        <dbReference type="Proteomes" id="UP000249061"/>
    </source>
</evidence>
<feature type="compositionally biased region" description="Basic and acidic residues" evidence="1">
    <location>
        <begin position="50"/>
        <end position="63"/>
    </location>
</feature>
<gene>
    <name evidence="2" type="ORF">DI536_08885</name>
</gene>
<protein>
    <submittedName>
        <fullName evidence="2">Uncharacterized protein</fullName>
    </submittedName>
</protein>
<sequence length="75" mass="7962">MCCVALAEKLRQTHALASFANEPGARARVKGLGEDLQAASVLKRVAPGHDGVDARGDVHDRRTPTCAPRVKLNST</sequence>
<reference evidence="2 3" key="1">
    <citation type="submission" date="2017-08" db="EMBL/GenBank/DDBJ databases">
        <title>Infants hospitalized years apart are colonized by the same room-sourced microbial strains.</title>
        <authorList>
            <person name="Brooks B."/>
            <person name="Olm M.R."/>
            <person name="Firek B.A."/>
            <person name="Baker R."/>
            <person name="Thomas B.C."/>
            <person name="Morowitz M.J."/>
            <person name="Banfield J.F."/>
        </authorList>
    </citation>
    <scope>NUCLEOTIDE SEQUENCE [LARGE SCALE GENOMIC DNA]</scope>
    <source>
        <strain evidence="2">S2_003_000_R2_14</strain>
    </source>
</reference>